<name>A0A0K8RDT1_IXORI</name>
<protein>
    <submittedName>
        <fullName evidence="1">Putative sapk substrate protein 1-a</fullName>
    </submittedName>
</protein>
<organism evidence="1">
    <name type="scientific">Ixodes ricinus</name>
    <name type="common">Common tick</name>
    <name type="synonym">Acarus ricinus</name>
    <dbReference type="NCBI Taxonomy" id="34613"/>
    <lineage>
        <taxon>Eukaryota</taxon>
        <taxon>Metazoa</taxon>
        <taxon>Ecdysozoa</taxon>
        <taxon>Arthropoda</taxon>
        <taxon>Chelicerata</taxon>
        <taxon>Arachnida</taxon>
        <taxon>Acari</taxon>
        <taxon>Parasitiformes</taxon>
        <taxon>Ixodida</taxon>
        <taxon>Ixodoidea</taxon>
        <taxon>Ixodidae</taxon>
        <taxon>Ixodinae</taxon>
        <taxon>Ixodes</taxon>
    </lineage>
</organism>
<accession>A0A0K8RDT1</accession>
<proteinExistence type="evidence at transcript level"/>
<dbReference type="EMBL" id="GADI01004481">
    <property type="protein sequence ID" value="JAA69327.1"/>
    <property type="molecule type" value="mRNA"/>
</dbReference>
<dbReference type="AlphaFoldDB" id="A0A0K8RDT1"/>
<reference evidence="1" key="1">
    <citation type="submission" date="2012-12" db="EMBL/GenBank/DDBJ databases">
        <title>Identification and characterization of a phenylalanine ammonia-lyase gene family in Isatis indigotica Fort.</title>
        <authorList>
            <person name="Liu Q."/>
            <person name="Chen J."/>
            <person name="Zhou X."/>
            <person name="Di P."/>
            <person name="Xiao Y."/>
            <person name="Xuan H."/>
            <person name="Zhang L."/>
            <person name="Chen W."/>
        </authorList>
    </citation>
    <scope>NUCLEOTIDE SEQUENCE</scope>
    <source>
        <tissue evidence="1">Salivary gland</tissue>
    </source>
</reference>
<sequence length="89" mass="9961">MSGKNASNAPSSSLFRREKALQVCGSQGVEAAMEWLGMPARNTLNNSNRFRKDGHIVLFFSCRLLAHADEAMDTNEPVPLVIHRRPRPR</sequence>
<evidence type="ECO:0000313" key="1">
    <source>
        <dbReference type="EMBL" id="JAA69327.1"/>
    </source>
</evidence>